<name>A0A9J6BQM6_POLVA</name>
<keyword evidence="2" id="KW-0732">Signal</keyword>
<dbReference type="OrthoDB" id="8061707at2759"/>
<dbReference type="EMBL" id="JADBJN010000003">
    <property type="protein sequence ID" value="KAG5672177.1"/>
    <property type="molecule type" value="Genomic_DNA"/>
</dbReference>
<protein>
    <recommendedName>
        <fullName evidence="5">Envelope fusion glycoprotein</fullName>
    </recommendedName>
</protein>
<evidence type="ECO:0000256" key="1">
    <source>
        <dbReference type="SAM" id="Phobius"/>
    </source>
</evidence>
<feature type="chain" id="PRO_5039949025" description="Envelope fusion glycoprotein" evidence="2">
    <location>
        <begin position="20"/>
        <end position="529"/>
    </location>
</feature>
<feature type="transmembrane region" description="Helical" evidence="1">
    <location>
        <begin position="494"/>
        <end position="512"/>
    </location>
</feature>
<feature type="signal peptide" evidence="2">
    <location>
        <begin position="1"/>
        <end position="19"/>
    </location>
</feature>
<sequence>MFMLLLVAAVATVVNYSWGFHIEPLDELQGLRFEEIGQMKLITKLRTLNFHVNLTTIESLIDDMSVELSLIKEHCESDEKHKAEIDRLEKILELKKIELKDILYDLIPQRYNVRRRRKRDFLGFLDASDGRKIELDLETLRDTANKLIDSHHNLKQGVFDIVTTFVNGTNEELAKRGAISDAKTKVDFIERKVNAIITMLLRERLSGDIIEIPEFQVSLLNINASLNHDEELPYHKIIEYYYNLKLTHTVDSNILKLEMSVPIVEQKARELHKIIEMPARYKDKLIMTDVEWQYMAINNHDAMMLMSLDSCYKTRNSTYYCEAQSPLKLIDSHNDCVTNSFEKRKIDVSLCKTLSAQFSKLTFIRLSDGQYFYYTPRGETLNITCNGVTETIELTEHTTGILQLESDCTAIASKYKLIKTIKYQETPYVKQNVLSIYFDIAEVKENIDKVKSPILNNVYYVENSKLIKDMAATLTDVPKIDRLNFKASFANTEILMYLAMIGLVMFIFHLLYKACFCCGGSCWRNSEKK</sequence>
<gene>
    <name evidence="3" type="ORF">PVAND_002327</name>
</gene>
<keyword evidence="1" id="KW-1133">Transmembrane helix</keyword>
<proteinExistence type="predicted"/>
<reference evidence="3" key="1">
    <citation type="submission" date="2021-03" db="EMBL/GenBank/DDBJ databases">
        <title>Chromosome level genome of the anhydrobiotic midge Polypedilum vanderplanki.</title>
        <authorList>
            <person name="Yoshida Y."/>
            <person name="Kikawada T."/>
            <person name="Gusev O."/>
        </authorList>
    </citation>
    <scope>NUCLEOTIDE SEQUENCE</scope>
    <source>
        <strain evidence="3">NIAS01</strain>
        <tissue evidence="3">Whole body or cell culture</tissue>
    </source>
</reference>
<evidence type="ECO:0000256" key="2">
    <source>
        <dbReference type="SAM" id="SignalP"/>
    </source>
</evidence>
<keyword evidence="1" id="KW-0812">Transmembrane</keyword>
<evidence type="ECO:0000313" key="4">
    <source>
        <dbReference type="Proteomes" id="UP001107558"/>
    </source>
</evidence>
<evidence type="ECO:0008006" key="5">
    <source>
        <dbReference type="Google" id="ProtNLM"/>
    </source>
</evidence>
<dbReference type="Proteomes" id="UP001107558">
    <property type="component" value="Chromosome 3"/>
</dbReference>
<organism evidence="3 4">
    <name type="scientific">Polypedilum vanderplanki</name>
    <name type="common">Sleeping chironomid midge</name>
    <dbReference type="NCBI Taxonomy" id="319348"/>
    <lineage>
        <taxon>Eukaryota</taxon>
        <taxon>Metazoa</taxon>
        <taxon>Ecdysozoa</taxon>
        <taxon>Arthropoda</taxon>
        <taxon>Hexapoda</taxon>
        <taxon>Insecta</taxon>
        <taxon>Pterygota</taxon>
        <taxon>Neoptera</taxon>
        <taxon>Endopterygota</taxon>
        <taxon>Diptera</taxon>
        <taxon>Nematocera</taxon>
        <taxon>Chironomoidea</taxon>
        <taxon>Chironomidae</taxon>
        <taxon>Chironominae</taxon>
        <taxon>Polypedilum</taxon>
        <taxon>Polypedilum</taxon>
    </lineage>
</organism>
<evidence type="ECO:0000313" key="3">
    <source>
        <dbReference type="EMBL" id="KAG5672177.1"/>
    </source>
</evidence>
<comment type="caution">
    <text evidence="3">The sequence shown here is derived from an EMBL/GenBank/DDBJ whole genome shotgun (WGS) entry which is preliminary data.</text>
</comment>
<dbReference type="AlphaFoldDB" id="A0A9J6BQM6"/>
<keyword evidence="1" id="KW-0472">Membrane</keyword>
<accession>A0A9J6BQM6</accession>
<keyword evidence="4" id="KW-1185">Reference proteome</keyword>